<evidence type="ECO:0000313" key="9">
    <source>
        <dbReference type="Proteomes" id="UP000246894"/>
    </source>
</evidence>
<feature type="transmembrane region" description="Helical" evidence="6">
    <location>
        <begin position="140"/>
        <end position="165"/>
    </location>
</feature>
<feature type="domain" description="Cytochrome C biogenesis protein transmembrane" evidence="7">
    <location>
        <begin position="13"/>
        <end position="229"/>
    </location>
</feature>
<evidence type="ECO:0000256" key="5">
    <source>
        <dbReference type="ARBA" id="ARBA00023136"/>
    </source>
</evidence>
<evidence type="ECO:0000256" key="3">
    <source>
        <dbReference type="ARBA" id="ARBA00022692"/>
    </source>
</evidence>
<feature type="transmembrane region" description="Helical" evidence="6">
    <location>
        <begin position="211"/>
        <end position="237"/>
    </location>
</feature>
<proteinExistence type="inferred from homology"/>
<dbReference type="RefSeq" id="WP_110234691.1">
    <property type="nucleotide sequence ID" value="NZ_CP023994.1"/>
</dbReference>
<evidence type="ECO:0000256" key="4">
    <source>
        <dbReference type="ARBA" id="ARBA00022989"/>
    </source>
</evidence>
<keyword evidence="4 6" id="KW-1133">Transmembrane helix</keyword>
<dbReference type="GO" id="GO:0047134">
    <property type="term" value="F:protein-disulfide reductase [NAD(P)H] activity"/>
    <property type="evidence" value="ECO:0007669"/>
    <property type="project" value="UniProtKB-EC"/>
</dbReference>
<feature type="transmembrane region" description="Helical" evidence="6">
    <location>
        <begin position="63"/>
        <end position="92"/>
    </location>
</feature>
<name>A0A2Z3S0A4_9MICO</name>
<dbReference type="InterPro" id="IPR051790">
    <property type="entry name" value="Cytochrome_c-biogenesis_DsbD"/>
</dbReference>
<comment type="similarity">
    <text evidence="2">Belongs to the DsbD family.</text>
</comment>
<keyword evidence="3 6" id="KW-0812">Transmembrane</keyword>
<dbReference type="EMBL" id="CP023994">
    <property type="protein sequence ID" value="AWR22241.1"/>
    <property type="molecule type" value="Genomic_DNA"/>
</dbReference>
<dbReference type="KEGG" id="aum:AURMO_01658"/>
<accession>A0A2Z3S0A4</accession>
<feature type="transmembrane region" description="Helical" evidence="6">
    <location>
        <begin position="12"/>
        <end position="42"/>
    </location>
</feature>
<keyword evidence="8" id="KW-0560">Oxidoreductase</keyword>
<evidence type="ECO:0000256" key="6">
    <source>
        <dbReference type="SAM" id="Phobius"/>
    </source>
</evidence>
<feature type="transmembrane region" description="Helical" evidence="6">
    <location>
        <begin position="177"/>
        <end position="199"/>
    </location>
</feature>
<evidence type="ECO:0000313" key="8">
    <source>
        <dbReference type="EMBL" id="AWR22241.1"/>
    </source>
</evidence>
<dbReference type="InterPro" id="IPR003834">
    <property type="entry name" value="Cyt_c_assmbl_TM_dom"/>
</dbReference>
<comment type="subcellular location">
    <subcellularLocation>
        <location evidence="1">Membrane</location>
        <topology evidence="1">Multi-pass membrane protein</topology>
    </subcellularLocation>
</comment>
<dbReference type="GO" id="GO:0017004">
    <property type="term" value="P:cytochrome complex assembly"/>
    <property type="evidence" value="ECO:0007669"/>
    <property type="project" value="InterPro"/>
</dbReference>
<dbReference type="Proteomes" id="UP000246894">
    <property type="component" value="Chromosome"/>
</dbReference>
<protein>
    <submittedName>
        <fullName evidence="8">Thiol:disulfide interchange protein DsbD</fullName>
        <ecNumber evidence="8">1.8.1.8</ecNumber>
    </submittedName>
</protein>
<dbReference type="Pfam" id="PF02683">
    <property type="entry name" value="DsbD_TM"/>
    <property type="match status" value="1"/>
</dbReference>
<dbReference type="GO" id="GO:0016020">
    <property type="term" value="C:membrane"/>
    <property type="evidence" value="ECO:0007669"/>
    <property type="project" value="UniProtKB-SubCell"/>
</dbReference>
<dbReference type="PANTHER" id="PTHR31272">
    <property type="entry name" value="CYTOCHROME C-TYPE BIOGENESIS PROTEIN HI_1454-RELATED"/>
    <property type="match status" value="1"/>
</dbReference>
<organism evidence="8 9">
    <name type="scientific">Aurantimicrobium photophilum</name>
    <dbReference type="NCBI Taxonomy" id="1987356"/>
    <lineage>
        <taxon>Bacteria</taxon>
        <taxon>Bacillati</taxon>
        <taxon>Actinomycetota</taxon>
        <taxon>Actinomycetes</taxon>
        <taxon>Micrococcales</taxon>
        <taxon>Microbacteriaceae</taxon>
        <taxon>Aurantimicrobium</taxon>
    </lineage>
</organism>
<keyword evidence="9" id="KW-1185">Reference proteome</keyword>
<feature type="transmembrane region" description="Helical" evidence="6">
    <location>
        <begin position="98"/>
        <end position="120"/>
    </location>
</feature>
<dbReference type="PANTHER" id="PTHR31272:SF4">
    <property type="entry name" value="CYTOCHROME C-TYPE BIOGENESIS PROTEIN HI_1454-RELATED"/>
    <property type="match status" value="1"/>
</dbReference>
<gene>
    <name evidence="8" type="ORF">AURMO_01658</name>
</gene>
<evidence type="ECO:0000256" key="2">
    <source>
        <dbReference type="ARBA" id="ARBA00006143"/>
    </source>
</evidence>
<reference evidence="8 9" key="1">
    <citation type="submission" date="2017-10" db="EMBL/GenBank/DDBJ databases">
        <title>Genome of an Actinobacterium that displays light-enhanced growth.</title>
        <authorList>
            <person name="Maresca J.A."/>
            <person name="Hempel P."/>
            <person name="Shevchenko O."/>
            <person name="Miller K.J."/>
            <person name="Hahn M.W."/>
        </authorList>
    </citation>
    <scope>NUCLEOTIDE SEQUENCE [LARGE SCALE GENOMIC DNA]</scope>
    <source>
        <strain evidence="8 9">MWH-Mo1</strain>
    </source>
</reference>
<evidence type="ECO:0000256" key="1">
    <source>
        <dbReference type="ARBA" id="ARBA00004141"/>
    </source>
</evidence>
<sequence>MNVGELVYSGQLLVAIPLALLAGLISFASPCVLPLVPGYLAYVSGVTQPATDKQGRRRNIRRMVAGVSLFIAGFSLVFVLYGAAFGAIGAWLIQWQELITVILGFVVIAMGFIFIGQFGFFQRTAKLKISPARGLAGAPLLGIVFGLGWTPCMGPTLTAILSLSIDAASPWRGALLGFAYCLGLGIPFVLLALGLGWATGSVAFLKRHIRAINIFGGVLLIVMGVLMVTGLWTAWIYQLQAVINNFVPTL</sequence>
<dbReference type="EC" id="1.8.1.8" evidence="8"/>
<dbReference type="OrthoDB" id="9803065at2"/>
<dbReference type="AlphaFoldDB" id="A0A2Z3S0A4"/>
<keyword evidence="5 6" id="KW-0472">Membrane</keyword>
<evidence type="ECO:0000259" key="7">
    <source>
        <dbReference type="Pfam" id="PF02683"/>
    </source>
</evidence>